<sequence>MGRILLAGLIAVSLAGCGGRPRPEGETLEQRLAGSGYRLGERVESIRRYDLSHWEYLDKRHIVLRDDPGRRYLIEFTRPCTNLDIDNALAYSTTLGELTRQDRIFSRGPGGAPEPCPVGDIHALEKVDRAD</sequence>
<dbReference type="Proteomes" id="UP001589891">
    <property type="component" value="Unassembled WGS sequence"/>
</dbReference>
<name>A0ABV6SMA2_AZOPA</name>
<keyword evidence="2" id="KW-1185">Reference proteome</keyword>
<evidence type="ECO:0000313" key="1">
    <source>
        <dbReference type="EMBL" id="MFC0710653.1"/>
    </source>
</evidence>
<reference evidence="1 2" key="1">
    <citation type="submission" date="2024-09" db="EMBL/GenBank/DDBJ databases">
        <authorList>
            <person name="Sun Q."/>
            <person name="Mori K."/>
        </authorList>
    </citation>
    <scope>NUCLEOTIDE SEQUENCE [LARGE SCALE GENOMIC DNA]</scope>
    <source>
        <strain evidence="1 2">NCAIM B.01794</strain>
    </source>
</reference>
<dbReference type="EMBL" id="JBHLSS010000089">
    <property type="protein sequence ID" value="MFC0710653.1"/>
    <property type="molecule type" value="Genomic_DNA"/>
</dbReference>
<protein>
    <submittedName>
        <fullName evidence="1">DUF6491 family protein</fullName>
    </submittedName>
</protein>
<evidence type="ECO:0000313" key="2">
    <source>
        <dbReference type="Proteomes" id="UP001589891"/>
    </source>
</evidence>
<comment type="caution">
    <text evidence="1">The sequence shown here is derived from an EMBL/GenBank/DDBJ whole genome shotgun (WGS) entry which is preliminary data.</text>
</comment>
<dbReference type="PROSITE" id="PS51257">
    <property type="entry name" value="PROKAR_LIPOPROTEIN"/>
    <property type="match status" value="1"/>
</dbReference>
<dbReference type="Pfam" id="PF20101">
    <property type="entry name" value="DUF6491"/>
    <property type="match status" value="1"/>
</dbReference>
<dbReference type="RefSeq" id="WP_376946962.1">
    <property type="nucleotide sequence ID" value="NZ_CP171449.1"/>
</dbReference>
<accession>A0ABV6SMA2</accession>
<organism evidence="1 2">
    <name type="scientific">Azorhizophilus paspali</name>
    <name type="common">Azotobacter paspali</name>
    <dbReference type="NCBI Taxonomy" id="69963"/>
    <lineage>
        <taxon>Bacteria</taxon>
        <taxon>Pseudomonadati</taxon>
        <taxon>Pseudomonadota</taxon>
        <taxon>Gammaproteobacteria</taxon>
        <taxon>Pseudomonadales</taxon>
        <taxon>Pseudomonadaceae</taxon>
        <taxon>Azorhizophilus</taxon>
    </lineage>
</organism>
<dbReference type="InterPro" id="IPR045500">
    <property type="entry name" value="DUF6491"/>
</dbReference>
<gene>
    <name evidence="1" type="ORF">ACFFGX_14205</name>
</gene>
<proteinExistence type="predicted"/>